<dbReference type="InterPro" id="IPR036116">
    <property type="entry name" value="FN3_sf"/>
</dbReference>
<dbReference type="Gene3D" id="2.60.40.10">
    <property type="entry name" value="Immunoglobulins"/>
    <property type="match status" value="4"/>
</dbReference>
<dbReference type="PROSITE" id="PS50093">
    <property type="entry name" value="PKD"/>
    <property type="match status" value="1"/>
</dbReference>
<feature type="signal peptide" evidence="1">
    <location>
        <begin position="1"/>
        <end position="25"/>
    </location>
</feature>
<name>A0A445MYM2_9BACT</name>
<organism evidence="3">
    <name type="scientific">uncultured Desulfobacterium sp</name>
    <dbReference type="NCBI Taxonomy" id="201089"/>
    <lineage>
        <taxon>Bacteria</taxon>
        <taxon>Pseudomonadati</taxon>
        <taxon>Thermodesulfobacteriota</taxon>
        <taxon>Desulfobacteria</taxon>
        <taxon>Desulfobacterales</taxon>
        <taxon>Desulfobacteriaceae</taxon>
        <taxon>Desulfobacterium</taxon>
        <taxon>environmental samples</taxon>
    </lineage>
</organism>
<dbReference type="InterPro" id="IPR013783">
    <property type="entry name" value="Ig-like_fold"/>
</dbReference>
<accession>A0A445MYM2</accession>
<reference evidence="3" key="1">
    <citation type="submission" date="2018-01" db="EMBL/GenBank/DDBJ databases">
        <authorList>
            <person name="Regsiter A."/>
            <person name="William W."/>
        </authorList>
    </citation>
    <scope>NUCLEOTIDE SEQUENCE</scope>
    <source>
        <strain evidence="3">TRIP AH-1</strain>
    </source>
</reference>
<gene>
    <name evidence="3" type="ORF">PITCH_A2350002</name>
</gene>
<keyword evidence="1" id="KW-0732">Signal</keyword>
<dbReference type="InterPro" id="IPR000601">
    <property type="entry name" value="PKD_dom"/>
</dbReference>
<evidence type="ECO:0000313" key="3">
    <source>
        <dbReference type="EMBL" id="SPD74513.1"/>
    </source>
</evidence>
<sequence>MNKRGIIVSALLCAAVFLMASIASAGVSKVLGVPWQGNPAAFHTAISGQSVNLYAVVYGDATGGSASYSWDFKDGTAPATGSISVPANGIYNLTISHTFSGAIGSAFDTELTVGGQTDDYNIVLAPDNNDSKVNIAIDKGLWYLHTEMIRTNSGTPSVPVGYWNDNGAQGNVYVGRTSPCVWAFEVQGHLLSVETNPLTPMEDPYVEDVQRGINFLLTRTFGQTIGAQTYGNPDTNGNGYGLYCYYSSSHTNYENGLAMGAISGCGTPNATAATGQATYVLGRTYQAIVQDMVDWYAWGQIDDASFPFSGARGGWYYTANVNYQQYGYAGYYGDNSASQWAYIGLDAAEANFGCTIPIWMKQQLAGYLRGQLVGRGYVSYRAGYSDYTTPNVCLTGGALVGMALVGETIYNSLYGAGAFAADQTSVKTFLGNYWRGQDWRWTENWYGHRAYYTMYAFMKGARLNGINSLPGSPGTSDWYGDYVSVMLPDQYSDGHWRGTGWMDGYIVEDMGTAFAILILTPSVFSPPPVACFDAEPNPGYLDIPISFDPTCSYHSDAGKNIVLYEWDWNNDGIYDASSVTPDNQTHTWDSGTYGLGSYPVVLRVTDDTTPVPVTDTYTLNVNLTIPPHPPVADVGGPYVVSLCQNDSLMLDGSGSWDVDEGQSESGNPPFDAIIAWDWDLNGAPWNYSDGSGEIFASDPSILGAGSHTIGLRVTDNTAAAYPGSQQPNLTDEDFGTVTVYNACDACDLTSEIGCKSVELSWSTSGTYDVLRSTDGPNSGFSKIGEVTGTGYTDDTVVSGTTYYYRLRGADCMSGSAEITYVYNSQLCPCVDNLAARAKLNKIQLTWTHTGADSYNVYRSTVAGGPYVFRANTTSTYSTYLDSGLVIGTTYYYVVREVRGGVETCQSNEASARPTTR</sequence>
<dbReference type="SUPFAM" id="SSF49265">
    <property type="entry name" value="Fibronectin type III"/>
    <property type="match status" value="1"/>
</dbReference>
<protein>
    <recommendedName>
        <fullName evidence="2">PKD domain-containing protein</fullName>
    </recommendedName>
</protein>
<evidence type="ECO:0000256" key="1">
    <source>
        <dbReference type="SAM" id="SignalP"/>
    </source>
</evidence>
<evidence type="ECO:0000259" key="2">
    <source>
        <dbReference type="PROSITE" id="PS50093"/>
    </source>
</evidence>
<feature type="domain" description="PKD" evidence="2">
    <location>
        <begin position="38"/>
        <end position="96"/>
    </location>
</feature>
<feature type="chain" id="PRO_5019530025" description="PKD domain-containing protein" evidence="1">
    <location>
        <begin position="26"/>
        <end position="916"/>
    </location>
</feature>
<dbReference type="AlphaFoldDB" id="A0A445MYM2"/>
<dbReference type="InterPro" id="IPR035986">
    <property type="entry name" value="PKD_dom_sf"/>
</dbReference>
<proteinExistence type="predicted"/>
<dbReference type="EMBL" id="OJIN01000152">
    <property type="protein sequence ID" value="SPD74513.1"/>
    <property type="molecule type" value="Genomic_DNA"/>
</dbReference>
<dbReference type="SUPFAM" id="SSF49299">
    <property type="entry name" value="PKD domain"/>
    <property type="match status" value="1"/>
</dbReference>